<protein>
    <submittedName>
        <fullName evidence="2">Uncharacterized protein</fullName>
    </submittedName>
</protein>
<keyword evidence="1" id="KW-0812">Transmembrane</keyword>
<evidence type="ECO:0000313" key="2">
    <source>
        <dbReference type="EMBL" id="OQO94696.1"/>
    </source>
</evidence>
<dbReference type="AlphaFoldDB" id="A0A1V9ACD2"/>
<dbReference type="RefSeq" id="WP_081190142.1">
    <property type="nucleotide sequence ID" value="NZ_MWIH01000002.1"/>
</dbReference>
<keyword evidence="3" id="KW-1185">Reference proteome</keyword>
<gene>
    <name evidence="2" type="ORF">B1813_00905</name>
</gene>
<name>A0A1V9ACD2_SACPI</name>
<dbReference type="Proteomes" id="UP000192591">
    <property type="component" value="Unassembled WGS sequence"/>
</dbReference>
<keyword evidence="1" id="KW-1133">Transmembrane helix</keyword>
<accession>A0A1V9ACD2</accession>
<feature type="transmembrane region" description="Helical" evidence="1">
    <location>
        <begin position="45"/>
        <end position="64"/>
    </location>
</feature>
<dbReference type="EMBL" id="MWIH01000002">
    <property type="protein sequence ID" value="OQO94696.1"/>
    <property type="molecule type" value="Genomic_DNA"/>
</dbReference>
<dbReference type="STRING" id="1962155.B1813_00905"/>
<sequence length="126" mass="13248">MTTFALSVALTVLLGLAVLQVLLIAGYPLGSLGWGGRHRVLPRRLRLASGVSLVLYGLFAVLLLSRAGVLPGSDEVLVVVGTWLLFAFCTLSVPMNALSRSRDERRVQAPASAVLALAVLAIALQA</sequence>
<evidence type="ECO:0000256" key="1">
    <source>
        <dbReference type="SAM" id="Phobius"/>
    </source>
</evidence>
<comment type="caution">
    <text evidence="2">The sequence shown here is derived from an EMBL/GenBank/DDBJ whole genome shotgun (WGS) entry which is preliminary data.</text>
</comment>
<proteinExistence type="predicted"/>
<feature type="transmembrane region" description="Helical" evidence="1">
    <location>
        <begin position="6"/>
        <end position="25"/>
    </location>
</feature>
<keyword evidence="1" id="KW-0472">Membrane</keyword>
<evidence type="ECO:0000313" key="3">
    <source>
        <dbReference type="Proteomes" id="UP000192591"/>
    </source>
</evidence>
<reference evidence="2 3" key="1">
    <citation type="submission" date="2017-02" db="EMBL/GenBank/DDBJ databases">
        <title>Draft genome of Saccharomonospora sp. 154.</title>
        <authorList>
            <person name="Alonso-Carmona G.S."/>
            <person name="De La Haba R."/>
            <person name="Vera-Gargallo B."/>
            <person name="Sandoval-Trujillo A.H."/>
            <person name="Ramirez-Duran N."/>
            <person name="Ventosa A."/>
        </authorList>
    </citation>
    <scope>NUCLEOTIDE SEQUENCE [LARGE SCALE GENOMIC DNA]</scope>
    <source>
        <strain evidence="2 3">LRS4.154</strain>
    </source>
</reference>
<feature type="transmembrane region" description="Helical" evidence="1">
    <location>
        <begin position="76"/>
        <end position="95"/>
    </location>
</feature>
<organism evidence="2 3">
    <name type="scientific">Saccharomonospora piscinae</name>
    <dbReference type="NCBI Taxonomy" id="687388"/>
    <lineage>
        <taxon>Bacteria</taxon>
        <taxon>Bacillati</taxon>
        <taxon>Actinomycetota</taxon>
        <taxon>Actinomycetes</taxon>
        <taxon>Pseudonocardiales</taxon>
        <taxon>Pseudonocardiaceae</taxon>
        <taxon>Saccharomonospora</taxon>
    </lineage>
</organism>